<evidence type="ECO:0000313" key="16">
    <source>
        <dbReference type="RefSeq" id="XP_010257127.1"/>
    </source>
</evidence>
<feature type="transmembrane region" description="Helical" evidence="11">
    <location>
        <begin position="371"/>
        <end position="394"/>
    </location>
</feature>
<dbReference type="RefSeq" id="XP_010257127.1">
    <property type="nucleotide sequence ID" value="XM_010258825.1"/>
</dbReference>
<evidence type="ECO:0000256" key="5">
    <source>
        <dbReference type="ARBA" id="ARBA00022958"/>
    </source>
</evidence>
<dbReference type="Gene3D" id="1.20.1530.20">
    <property type="match status" value="1"/>
</dbReference>
<evidence type="ECO:0000256" key="9">
    <source>
        <dbReference type="ARBA" id="ARBA00038341"/>
    </source>
</evidence>
<feature type="domain" description="Cation/H+ exchanger transmembrane" evidence="12">
    <location>
        <begin position="74"/>
        <end position="452"/>
    </location>
</feature>
<sequence>MRYVDLLGFLSPAHSFPLITQLSFVFGFLFLLSFDFLLDVNFYDPVPPWSMDPVNDTFLFQNKMVVTTSLSWRAMELVLKPIKQPMIIMQIMGGIILGPSLVERTRIPSVLFPIRSKTTLDTIASFGVILFHFLVGVKTDFTMITKSGRTAVAIGISVFLSPYILGPPLSLFIRYFIPMGENLGTLVPVLAATQSVMIFPVVCSLLSELRLLNSDFGHLAMSSSMILDVCNWFTMAIIHALDVGNAGFGRLTWLYSALSCVAMVGFIFLVFRPTLMWVSRNTPQGEPVKEGYIASILITLLVSTLISDTIGQRYLFGPLILGIAVPVGPPIGSTLVDRLDLITTCLFFPINFVIIGMQTNVRSIHMETIEIMSLVVLVSSLGKIAAAMVPSLCFKVPIREALLIGLVMNVNGIIEIITYGIWRDKKILNEDTYSALIILVLLVTGSISPLVKILYRKRSRKYLSCKRRTIEHSKHETEFRILVCVHNQDNVPTIINLLEASNATKDKPIFVFILQLVELVGRSTPFLVSHVQQNKSLSASTGLNSERILNAFSYYEQQNRDRVILQPFIAMSPYVSMHEYVCSMAADKKTSIIILPFHKQWAVDGRVGSVKAAVRNLNCNVLDKAPCSVGILIDRGVLNGSRSVLSCLSSYKVAVLFLGGADDREALAYSARMARQRSVRLTVVRFVAINDRSNTDREKKFDGEALNEFRLSNMGNERIMYREEVVKDGEGTVNAILGMRNSYELMIVGGQRKKNSPFLMGLTDWNECPELGTIGDMLASTDFDGKVSVLVVQQQARVVGLGFVGNDDTPINVNARSLARNKMKSFAIHDETDDEEKQRVAACHHLLPPSSATRRCLHPPLHPPQPPATLPEVEVAVAAALVVSLSNATTSTSGNIAGESDGQQHTTMAGDGGRWRTMTLVNKWQEE</sequence>
<evidence type="ECO:0000259" key="13">
    <source>
        <dbReference type="Pfam" id="PF23256"/>
    </source>
</evidence>
<dbReference type="GO" id="GO:0016020">
    <property type="term" value="C:membrane"/>
    <property type="evidence" value="ECO:0007669"/>
    <property type="project" value="UniProtKB-SubCell"/>
</dbReference>
<evidence type="ECO:0000256" key="3">
    <source>
        <dbReference type="ARBA" id="ARBA00022538"/>
    </source>
</evidence>
<feature type="domain" description="Cation/H(+) antiporter central" evidence="13">
    <location>
        <begin position="511"/>
        <end position="637"/>
    </location>
</feature>
<feature type="transmembrane region" description="Helical" evidence="11">
    <location>
        <begin position="253"/>
        <end position="271"/>
    </location>
</feature>
<accession>A0A1U8A6U2</accession>
<keyword evidence="2" id="KW-0813">Transport</keyword>
<dbReference type="eggNOG" id="KOG1650">
    <property type="taxonomic scope" value="Eukaryota"/>
</dbReference>
<feature type="transmembrane region" description="Helical" evidence="11">
    <location>
        <begin position="434"/>
        <end position="455"/>
    </location>
</feature>
<evidence type="ECO:0000259" key="14">
    <source>
        <dbReference type="Pfam" id="PF23259"/>
    </source>
</evidence>
<reference evidence="16" key="1">
    <citation type="submission" date="2025-08" db="UniProtKB">
        <authorList>
            <consortium name="RefSeq"/>
        </authorList>
    </citation>
    <scope>IDENTIFICATION</scope>
</reference>
<keyword evidence="5" id="KW-0630">Potassium</keyword>
<keyword evidence="7" id="KW-0406">Ion transport</keyword>
<feature type="transmembrane region" description="Helical" evidence="11">
    <location>
        <begin position="291"/>
        <end position="307"/>
    </location>
</feature>
<organism evidence="15 16">
    <name type="scientific">Nelumbo nucifera</name>
    <name type="common">Sacred lotus</name>
    <dbReference type="NCBI Taxonomy" id="4432"/>
    <lineage>
        <taxon>Eukaryota</taxon>
        <taxon>Viridiplantae</taxon>
        <taxon>Streptophyta</taxon>
        <taxon>Embryophyta</taxon>
        <taxon>Tracheophyta</taxon>
        <taxon>Spermatophyta</taxon>
        <taxon>Magnoliopsida</taxon>
        <taxon>Proteales</taxon>
        <taxon>Nelumbonaceae</taxon>
        <taxon>Nelumbo</taxon>
    </lineage>
</organism>
<evidence type="ECO:0000256" key="1">
    <source>
        <dbReference type="ARBA" id="ARBA00004141"/>
    </source>
</evidence>
<evidence type="ECO:0000256" key="11">
    <source>
        <dbReference type="SAM" id="Phobius"/>
    </source>
</evidence>
<evidence type="ECO:0000256" key="6">
    <source>
        <dbReference type="ARBA" id="ARBA00022989"/>
    </source>
</evidence>
<dbReference type="InterPro" id="IPR006153">
    <property type="entry name" value="Cation/H_exchanger_TM"/>
</dbReference>
<feature type="domain" description="Cation/H(+) antiporter C-terminal" evidence="14">
    <location>
        <begin position="651"/>
        <end position="795"/>
    </location>
</feature>
<dbReference type="InterPro" id="IPR050794">
    <property type="entry name" value="CPA2_transporter"/>
</dbReference>
<feature type="transmembrane region" description="Helical" evidence="11">
    <location>
        <begin position="122"/>
        <end position="139"/>
    </location>
</feature>
<evidence type="ECO:0000256" key="2">
    <source>
        <dbReference type="ARBA" id="ARBA00022448"/>
    </source>
</evidence>
<dbReference type="Pfam" id="PF23259">
    <property type="entry name" value="CHX17_C"/>
    <property type="match status" value="1"/>
</dbReference>
<dbReference type="GeneID" id="104597355"/>
<feature type="region of interest" description="Disordered" evidence="10">
    <location>
        <begin position="890"/>
        <end position="912"/>
    </location>
</feature>
<dbReference type="OMA" id="METIEIM"/>
<feature type="transmembrane region" description="Helical" evidence="11">
    <location>
        <begin position="339"/>
        <end position="359"/>
    </location>
</feature>
<dbReference type="Pfam" id="PF00999">
    <property type="entry name" value="Na_H_Exchanger"/>
    <property type="match status" value="1"/>
</dbReference>
<dbReference type="GO" id="GO:0006813">
    <property type="term" value="P:potassium ion transport"/>
    <property type="evidence" value="ECO:0007669"/>
    <property type="project" value="UniProtKB-KW"/>
</dbReference>
<dbReference type="GO" id="GO:0006885">
    <property type="term" value="P:regulation of pH"/>
    <property type="evidence" value="ECO:0000318"/>
    <property type="project" value="GO_Central"/>
</dbReference>
<evidence type="ECO:0000256" key="8">
    <source>
        <dbReference type="ARBA" id="ARBA00023136"/>
    </source>
</evidence>
<dbReference type="PANTHER" id="PTHR32468">
    <property type="entry name" value="CATION/H + ANTIPORTER"/>
    <property type="match status" value="1"/>
</dbReference>
<dbReference type="Pfam" id="PF23256">
    <property type="entry name" value="CHX17_2nd"/>
    <property type="match status" value="1"/>
</dbReference>
<evidence type="ECO:0000256" key="10">
    <source>
        <dbReference type="SAM" id="MobiDB-lite"/>
    </source>
</evidence>
<feature type="transmembrane region" description="Helical" evidence="11">
    <location>
        <begin position="313"/>
        <end position="332"/>
    </location>
</feature>
<feature type="transmembrane region" description="Helical" evidence="11">
    <location>
        <begin position="151"/>
        <end position="177"/>
    </location>
</feature>
<comment type="similarity">
    <text evidence="9">Belongs to the monovalent cation:proton antiporter 2 (CPA2) transporter (TC 2.A.37) family. CHX (TC 2.A.37.4) subfamily.</text>
</comment>
<dbReference type="GO" id="GO:0012505">
    <property type="term" value="C:endomembrane system"/>
    <property type="evidence" value="ECO:0000318"/>
    <property type="project" value="GO_Central"/>
</dbReference>
<dbReference type="GO" id="GO:0015297">
    <property type="term" value="F:antiporter activity"/>
    <property type="evidence" value="ECO:0007669"/>
    <property type="project" value="InterPro"/>
</dbReference>
<protein>
    <submittedName>
        <fullName evidence="16">Cation/H(+) antiporter 15-like</fullName>
    </submittedName>
</protein>
<dbReference type="GO" id="GO:0098662">
    <property type="term" value="P:inorganic cation transmembrane transport"/>
    <property type="evidence" value="ECO:0000318"/>
    <property type="project" value="GO_Central"/>
</dbReference>
<dbReference type="InterPro" id="IPR057291">
    <property type="entry name" value="CHX17_2nd"/>
</dbReference>
<gene>
    <name evidence="16" type="primary">LOC104597355</name>
</gene>
<evidence type="ECO:0000256" key="7">
    <source>
        <dbReference type="ARBA" id="ARBA00023065"/>
    </source>
</evidence>
<dbReference type="OrthoDB" id="2687058at2759"/>
<name>A0A1U8A6U2_NELNU</name>
<keyword evidence="3" id="KW-0633">Potassium transport</keyword>
<evidence type="ECO:0000256" key="4">
    <source>
        <dbReference type="ARBA" id="ARBA00022692"/>
    </source>
</evidence>
<dbReference type="GO" id="GO:1902600">
    <property type="term" value="P:proton transmembrane transport"/>
    <property type="evidence" value="ECO:0007669"/>
    <property type="project" value="InterPro"/>
</dbReference>
<feature type="transmembrane region" description="Helical" evidence="11">
    <location>
        <begin position="16"/>
        <end position="38"/>
    </location>
</feature>
<dbReference type="InterPro" id="IPR038770">
    <property type="entry name" value="Na+/solute_symporter_sf"/>
</dbReference>
<keyword evidence="8 11" id="KW-0472">Membrane</keyword>
<keyword evidence="6 11" id="KW-1133">Transmembrane helix</keyword>
<keyword evidence="4 11" id="KW-0812">Transmembrane</keyword>
<dbReference type="InterPro" id="IPR057290">
    <property type="entry name" value="CHX17_C"/>
</dbReference>
<evidence type="ECO:0000313" key="15">
    <source>
        <dbReference type="Proteomes" id="UP000189703"/>
    </source>
</evidence>
<comment type="subcellular location">
    <subcellularLocation>
        <location evidence="1">Membrane</location>
        <topology evidence="1">Multi-pass membrane protein</topology>
    </subcellularLocation>
</comment>
<feature type="transmembrane region" description="Helical" evidence="11">
    <location>
        <begin position="401"/>
        <end position="422"/>
    </location>
</feature>
<proteinExistence type="inferred from homology"/>
<feature type="transmembrane region" description="Helical" evidence="11">
    <location>
        <begin position="219"/>
        <end position="241"/>
    </location>
</feature>
<dbReference type="Proteomes" id="UP000189703">
    <property type="component" value="Unplaced"/>
</dbReference>
<dbReference type="AlphaFoldDB" id="A0A1U8A6U2"/>
<evidence type="ECO:0000259" key="12">
    <source>
        <dbReference type="Pfam" id="PF00999"/>
    </source>
</evidence>
<keyword evidence="15" id="KW-1185">Reference proteome</keyword>
<feature type="compositionally biased region" description="Polar residues" evidence="10">
    <location>
        <begin position="890"/>
        <end position="907"/>
    </location>
</feature>
<dbReference type="PANTHER" id="PTHR32468:SF35">
    <property type="entry name" value="CATION_H+ EXCHANGER DOMAIN-CONTAINING PROTEIN"/>
    <property type="match status" value="1"/>
</dbReference>
<feature type="transmembrane region" description="Helical" evidence="11">
    <location>
        <begin position="183"/>
        <end position="207"/>
    </location>
</feature>
<dbReference type="KEGG" id="nnu:104597355"/>
<dbReference type="InParanoid" id="A0A1U8A6U2"/>